<reference evidence="3" key="1">
    <citation type="submission" date="2020-05" db="EMBL/GenBank/DDBJ databases">
        <authorList>
            <person name="Chiriac C."/>
            <person name="Salcher M."/>
            <person name="Ghai R."/>
            <person name="Kavagutti S V."/>
        </authorList>
    </citation>
    <scope>NUCLEOTIDE SEQUENCE</scope>
</reference>
<dbReference type="Gene3D" id="1.20.120.910">
    <property type="entry name" value="DksA, coiled-coil domain"/>
    <property type="match status" value="1"/>
</dbReference>
<evidence type="ECO:0000313" key="3">
    <source>
        <dbReference type="EMBL" id="CAB4935872.1"/>
    </source>
</evidence>
<dbReference type="EMBL" id="CAFBNC010000040">
    <property type="protein sequence ID" value="CAB4935872.1"/>
    <property type="molecule type" value="Genomic_DNA"/>
</dbReference>
<feature type="region of interest" description="Disordered" evidence="1">
    <location>
        <begin position="1"/>
        <end position="54"/>
    </location>
</feature>
<dbReference type="AlphaFoldDB" id="A0A6J7J036"/>
<feature type="compositionally biased region" description="Polar residues" evidence="1">
    <location>
        <begin position="37"/>
        <end position="46"/>
    </location>
</feature>
<organism evidence="3">
    <name type="scientific">freshwater metagenome</name>
    <dbReference type="NCBI Taxonomy" id="449393"/>
    <lineage>
        <taxon>unclassified sequences</taxon>
        <taxon>metagenomes</taxon>
        <taxon>ecological metagenomes</taxon>
    </lineage>
</organism>
<accession>A0A6J7J036</accession>
<sequence>MSESDHNVLESEADPREEPSVEAAIAESDQHPDHQSHGSIETSGTEESPDELIEAESLRVELDDVERALARLDDGTYATCEVCGTALEDSELSVSPQLRTCAQHRS</sequence>
<protein>
    <submittedName>
        <fullName evidence="3">Unannotated protein</fullName>
    </submittedName>
</protein>
<gene>
    <name evidence="2" type="ORF">UFOPK1392_01039</name>
    <name evidence="3" type="ORF">UFOPK3733_00963</name>
</gene>
<proteinExistence type="predicted"/>
<dbReference type="EMBL" id="CAEMXZ010000036">
    <property type="protein sequence ID" value="CAB4323287.1"/>
    <property type="molecule type" value="Genomic_DNA"/>
</dbReference>
<name>A0A6J7J036_9ZZZZ</name>
<evidence type="ECO:0000313" key="2">
    <source>
        <dbReference type="EMBL" id="CAB4323287.1"/>
    </source>
</evidence>
<dbReference type="PROSITE" id="PS51128">
    <property type="entry name" value="ZF_DKSA_2"/>
    <property type="match status" value="1"/>
</dbReference>
<feature type="compositionally biased region" description="Basic and acidic residues" evidence="1">
    <location>
        <begin position="1"/>
        <end position="19"/>
    </location>
</feature>
<evidence type="ECO:0000256" key="1">
    <source>
        <dbReference type="SAM" id="MobiDB-lite"/>
    </source>
</evidence>